<accession>A0ABR8MCR9</accession>
<organism evidence="3 4">
    <name type="scientific">Chryseobacterium muglaense</name>
    <dbReference type="NCBI Taxonomy" id="2893752"/>
    <lineage>
        <taxon>Bacteria</taxon>
        <taxon>Pseudomonadati</taxon>
        <taxon>Bacteroidota</taxon>
        <taxon>Flavobacteriia</taxon>
        <taxon>Flavobacteriales</taxon>
        <taxon>Weeksellaceae</taxon>
        <taxon>Chryseobacterium group</taxon>
        <taxon>Chryseobacterium</taxon>
    </lineage>
</organism>
<evidence type="ECO:0000313" key="4">
    <source>
        <dbReference type="Proteomes" id="UP000603715"/>
    </source>
</evidence>
<dbReference type="RefSeq" id="WP_228459947.1">
    <property type="nucleotide sequence ID" value="NZ_JACXXP010000028.1"/>
</dbReference>
<dbReference type="InterPro" id="IPR054215">
    <property type="entry name" value="DUF6923"/>
</dbReference>
<dbReference type="Pfam" id="PF01345">
    <property type="entry name" value="DUF11"/>
    <property type="match status" value="1"/>
</dbReference>
<gene>
    <name evidence="3" type="ORF">IEW27_16875</name>
</gene>
<proteinExistence type="predicted"/>
<dbReference type="Proteomes" id="UP000603715">
    <property type="component" value="Unassembled WGS sequence"/>
</dbReference>
<dbReference type="SUPFAM" id="SSF101898">
    <property type="entry name" value="NHL repeat"/>
    <property type="match status" value="1"/>
</dbReference>
<feature type="domain" description="DUF6923" evidence="2">
    <location>
        <begin position="721"/>
        <end position="939"/>
    </location>
</feature>
<dbReference type="InterPro" id="IPR001434">
    <property type="entry name" value="OmcB-like_DUF11"/>
</dbReference>
<sequence length="1044" mass="111207">CRKSYKTLTERTFNRFCKFLSCSEKFLINFKFLYALVFLFLGLSYSYAEGSKDLYPTGLAGNRAFLVSGTGVALSNYPFRNLGTHYAYVKSGETIHAASSAQGIGTSGRIILTAPDGLIYTSANNAVGRIPNRAAELAGPSSTGVAGGGTYSTFNQVATNAQEGVWKIEFIAPGGTGASDPTQADIAATGNWSQTNTTTTASIAAWDVSVRNSTGWVNGRVYTNQFNFIISANFTSAKSFYGKNYVLTKDGYIYRVNNNGSNGIAFISYVNSKGFVDSTNKQTYKSLDTSTITTEGQDPRAADSAKGLTHKLFYNLPSNDLPTSSNSAAVPGGVSTWLKAPRSTATASNITFSGVDGTAGQMGEKGGNIAFDSDSHGTYVVLIESNDPNVVFPARTLTGDSDLGVNTVFWNGKDGAGNNLPITGDIPVKVSVTLKGGEVHFPYIDMEINPQGVILELLKADLSVESDVVYWDDSSISGGLASEKSNPITNLAGLSSNTNGHKWGKYTTSVTGSDNNGTGNFSFGNNKSMDTWSYVQGSTVTKTTSVNIKVADLKVSSITTDKSNLSAGDNFNIQVKVKNDGPDNVTGAPFSFILPAGFEANGTPVFTGNNCGSQDLGITYNATTRIYSSKLALPNGCEITYSFPVKVSITPPTNGSKDFTATILRPNDVTDPDATNQDINVPPTDPFYECANNGLSVACNNIKSVIVTYFNNPFACNENMYMSQNNPTQLNTVNTTTLTNLQFSPLGANSGMNFNAIGYNAIDNHIYGIKNNTGELIKFGADGSFVNLGTVSGLPTNVEYNAGEFDLTGNLYVKINVAGNILYKINVSTKTATSITLNSNITVLDFAFNKNDNHLYAVLDNIGAAQNGMLIKVSLTGTVTTIGAADPVLRSFGGMIGANGEIYGFLNSGGFYKFDITTGIRTKLSDSPSSSINDAAHCPSSPIKEFYCYNPAVTTGNTQDTKVGITLLKRASSQDSDNWPMVRKGAFMALESNTQGFVPTRIAKANLGNITKPQEGMMVYDTTDKCLKIYTGTEWKCFSTPSCP</sequence>
<comment type="caution">
    <text evidence="3">The sequence shown here is derived from an EMBL/GenBank/DDBJ whole genome shotgun (WGS) entry which is preliminary data.</text>
</comment>
<keyword evidence="4" id="KW-1185">Reference proteome</keyword>
<protein>
    <recommendedName>
        <fullName evidence="5">DUF11 domain-containing protein</fullName>
    </recommendedName>
</protein>
<evidence type="ECO:0000259" key="1">
    <source>
        <dbReference type="Pfam" id="PF01345"/>
    </source>
</evidence>
<dbReference type="InterPro" id="IPR013783">
    <property type="entry name" value="Ig-like_fold"/>
</dbReference>
<feature type="non-terminal residue" evidence="3">
    <location>
        <position position="1"/>
    </location>
</feature>
<evidence type="ECO:0008006" key="5">
    <source>
        <dbReference type="Google" id="ProtNLM"/>
    </source>
</evidence>
<dbReference type="EMBL" id="JACXXP010000028">
    <property type="protein sequence ID" value="MBD3906260.1"/>
    <property type="molecule type" value="Genomic_DNA"/>
</dbReference>
<dbReference type="Gene3D" id="2.60.40.10">
    <property type="entry name" value="Immunoglobulins"/>
    <property type="match status" value="1"/>
</dbReference>
<name>A0ABR8MCR9_9FLAO</name>
<dbReference type="Pfam" id="PF21959">
    <property type="entry name" value="DUF6923"/>
    <property type="match status" value="1"/>
</dbReference>
<reference evidence="4" key="1">
    <citation type="submission" date="2023-07" db="EMBL/GenBank/DDBJ databases">
        <title>Description of novel Chryseobacterium sp. strain C-2.</title>
        <authorList>
            <person name="Saticioglu I.B."/>
        </authorList>
    </citation>
    <scope>NUCLEOTIDE SEQUENCE [LARGE SCALE GENOMIC DNA]</scope>
    <source>
        <strain evidence="4">C-2</strain>
    </source>
</reference>
<evidence type="ECO:0000259" key="2">
    <source>
        <dbReference type="Pfam" id="PF21959"/>
    </source>
</evidence>
<evidence type="ECO:0000313" key="3">
    <source>
        <dbReference type="EMBL" id="MBD3906260.1"/>
    </source>
</evidence>
<feature type="domain" description="DUF11" evidence="1">
    <location>
        <begin position="552"/>
        <end position="677"/>
    </location>
</feature>